<protein>
    <submittedName>
        <fullName evidence="1">Uncharacterized protein</fullName>
    </submittedName>
</protein>
<proteinExistence type="predicted"/>
<evidence type="ECO:0000313" key="1">
    <source>
        <dbReference type="EMBL" id="TYA57984.1"/>
    </source>
</evidence>
<comment type="caution">
    <text evidence="1">The sequence shown here is derived from an EMBL/GenBank/DDBJ whole genome shotgun (WGS) entry which is preliminary data.</text>
</comment>
<dbReference type="AlphaFoldDB" id="A0A5D0GG79"/>
<reference evidence="1 2" key="1">
    <citation type="submission" date="2019-08" db="EMBL/GenBank/DDBJ databases">
        <title>Formosa sediminis sp. nov., isolated from marine sediment.</title>
        <authorList>
            <person name="Cao W.R."/>
        </authorList>
    </citation>
    <scope>NUCLEOTIDE SEQUENCE [LARGE SCALE GENOMIC DNA]</scope>
    <source>
        <strain evidence="1 2">1494</strain>
    </source>
</reference>
<sequence length="92" mass="10002">MKNNKRKEIPLNNIGIIKTKHIPGHNVLIYAGLGASVGTIVGIATRVCRDAGESSLFSGAITGVNKQIKSFEINEDTKNTMSSKLLWVSNYK</sequence>
<dbReference type="EMBL" id="VSFC01000020">
    <property type="protein sequence ID" value="TYA57984.1"/>
    <property type="molecule type" value="Genomic_DNA"/>
</dbReference>
<keyword evidence="2" id="KW-1185">Reference proteome</keyword>
<dbReference type="RefSeq" id="WP_148453623.1">
    <property type="nucleotide sequence ID" value="NZ_VSFC01000020.1"/>
</dbReference>
<evidence type="ECO:0000313" key="2">
    <source>
        <dbReference type="Proteomes" id="UP000324550"/>
    </source>
</evidence>
<accession>A0A5D0GG79</accession>
<organism evidence="1 2">
    <name type="scientific">Formosa maritima</name>
    <dbReference type="NCBI Taxonomy" id="2592046"/>
    <lineage>
        <taxon>Bacteria</taxon>
        <taxon>Pseudomonadati</taxon>
        <taxon>Bacteroidota</taxon>
        <taxon>Flavobacteriia</taxon>
        <taxon>Flavobacteriales</taxon>
        <taxon>Flavobacteriaceae</taxon>
        <taxon>Formosa</taxon>
    </lineage>
</organism>
<gene>
    <name evidence="1" type="ORF">FVF61_04010</name>
</gene>
<name>A0A5D0GG79_9FLAO</name>
<dbReference type="Proteomes" id="UP000324550">
    <property type="component" value="Unassembled WGS sequence"/>
</dbReference>